<dbReference type="PANTHER" id="PTHR43539">
    <property type="entry name" value="FLAVIN-BINDING MONOOXYGENASE-LIKE PROTEIN (AFU_ORTHOLOGUE AFUA_4G09220)"/>
    <property type="match status" value="1"/>
</dbReference>
<evidence type="ECO:0000256" key="1">
    <source>
        <dbReference type="ARBA" id="ARBA00023002"/>
    </source>
</evidence>
<evidence type="ECO:0000313" key="4">
    <source>
        <dbReference type="Proteomes" id="UP000188388"/>
    </source>
</evidence>
<dbReference type="EMBL" id="FTPD01000056">
    <property type="protein sequence ID" value="SIT59001.1"/>
    <property type="molecule type" value="Genomic_DNA"/>
</dbReference>
<evidence type="ECO:0000256" key="2">
    <source>
        <dbReference type="SAM" id="MobiDB-lite"/>
    </source>
</evidence>
<dbReference type="PRINTS" id="PR00368">
    <property type="entry name" value="FADPNR"/>
</dbReference>
<sequence length="499" mass="55173">MTKVRHTDMADSLEKLARRVRDDLACLCAPPVNWVAPRAPADGRPVHDVVVIGGGMCGLVASFALQNAGIRNIRIFDRAPRGLEGPWVTYARMETLRSPKQLTGPAYGMASLTFRAWFTAQFGEGAWEALDKIPRPMWMDYLRWYRQVLALPVENDVDVKRIVPEGDLLRLDLAGTGRREDVVLTRRAVMATGRDGTGRPNIPDFVQHLPKTLWAHSSETIDFAALKGKRVVVIGVGASAVDNAAEALEAGAAEVRHLARRREMPTVNKLMGIGSIGFTAGFPDLGDDWRWRIMHYSFQTQTPAPRGSTLRVSRHANAHFHFDAGIDRVDLANGALEITTTSGKVLDTDFIILGTGFIVDPLARTELEGYADRIALWRDRYQPPAGLANEQLGAFPYLADDFSFIERNAGEATWLSRIHCFNYGASVSLGKTSGDIPGISEGAGWLARAIAAKLYSEDIEVHWQRLLDYETPELKGDEWTASELPDRGFDRPSQKRGAL</sequence>
<dbReference type="AlphaFoldDB" id="A0A1R3VGI1"/>
<dbReference type="GO" id="GO:0050660">
    <property type="term" value="F:flavin adenine dinucleotide binding"/>
    <property type="evidence" value="ECO:0007669"/>
    <property type="project" value="TreeGrafter"/>
</dbReference>
<dbReference type="STRING" id="1631249.BQ8794_60310"/>
<dbReference type="GO" id="GO:0004497">
    <property type="term" value="F:monooxygenase activity"/>
    <property type="evidence" value="ECO:0007669"/>
    <property type="project" value="TreeGrafter"/>
</dbReference>
<dbReference type="InterPro" id="IPR050982">
    <property type="entry name" value="Auxin_biosynth/cation_transpt"/>
</dbReference>
<reference evidence="4" key="1">
    <citation type="submission" date="2017-01" db="EMBL/GenBank/DDBJ databases">
        <authorList>
            <person name="Brunel B."/>
        </authorList>
    </citation>
    <scope>NUCLEOTIDE SEQUENCE [LARGE SCALE GENOMIC DNA]</scope>
</reference>
<dbReference type="RefSeq" id="WP_077382139.1">
    <property type="nucleotide sequence ID" value="NZ_FTPD01000056.1"/>
</dbReference>
<evidence type="ECO:0000313" key="3">
    <source>
        <dbReference type="EMBL" id="SIT59001.1"/>
    </source>
</evidence>
<protein>
    <submittedName>
        <fullName evidence="3">Putative oxidoreductase</fullName>
    </submittedName>
</protein>
<dbReference type="PANTHER" id="PTHR43539:SF91">
    <property type="entry name" value="FAD-DEPENDENT URATE HYDROXYLASE"/>
    <property type="match status" value="1"/>
</dbReference>
<dbReference type="SUPFAM" id="SSF51905">
    <property type="entry name" value="FAD/NAD(P)-binding domain"/>
    <property type="match status" value="1"/>
</dbReference>
<keyword evidence="1" id="KW-0560">Oxidoreductase</keyword>
<organism evidence="3 4">
    <name type="scientific">Mesorhizobium prunaredense</name>
    <dbReference type="NCBI Taxonomy" id="1631249"/>
    <lineage>
        <taxon>Bacteria</taxon>
        <taxon>Pseudomonadati</taxon>
        <taxon>Pseudomonadota</taxon>
        <taxon>Alphaproteobacteria</taxon>
        <taxon>Hyphomicrobiales</taxon>
        <taxon>Phyllobacteriaceae</taxon>
        <taxon>Mesorhizobium</taxon>
    </lineage>
</organism>
<dbReference type="Pfam" id="PF13738">
    <property type="entry name" value="Pyr_redox_3"/>
    <property type="match status" value="1"/>
</dbReference>
<dbReference type="InterPro" id="IPR036188">
    <property type="entry name" value="FAD/NAD-bd_sf"/>
</dbReference>
<feature type="region of interest" description="Disordered" evidence="2">
    <location>
        <begin position="480"/>
        <end position="499"/>
    </location>
</feature>
<feature type="compositionally biased region" description="Basic and acidic residues" evidence="2">
    <location>
        <begin position="480"/>
        <end position="493"/>
    </location>
</feature>
<accession>A0A1R3VGI1</accession>
<dbReference type="PRINTS" id="PR00411">
    <property type="entry name" value="PNDRDTASEI"/>
</dbReference>
<dbReference type="Gene3D" id="3.50.50.60">
    <property type="entry name" value="FAD/NAD(P)-binding domain"/>
    <property type="match status" value="1"/>
</dbReference>
<proteinExistence type="predicted"/>
<name>A0A1R3VGI1_9HYPH</name>
<keyword evidence="4" id="KW-1185">Reference proteome</keyword>
<gene>
    <name evidence="3" type="ORF">BQ8794_60310</name>
</gene>
<dbReference type="Proteomes" id="UP000188388">
    <property type="component" value="Unassembled WGS sequence"/>
</dbReference>